<dbReference type="EMBL" id="FNDQ01000004">
    <property type="protein sequence ID" value="SDH44554.1"/>
    <property type="molecule type" value="Genomic_DNA"/>
</dbReference>
<evidence type="ECO:0000313" key="2">
    <source>
        <dbReference type="Proteomes" id="UP000243588"/>
    </source>
</evidence>
<evidence type="ECO:0000313" key="1">
    <source>
        <dbReference type="EMBL" id="SDH44554.1"/>
    </source>
</evidence>
<protein>
    <submittedName>
        <fullName evidence="1">Uncharacterized protein</fullName>
    </submittedName>
</protein>
<gene>
    <name evidence="1" type="ORF">SAMN05421818_10439</name>
</gene>
<organism evidence="1 2">
    <name type="scientific">Myroides phaeus</name>
    <dbReference type="NCBI Taxonomy" id="702745"/>
    <lineage>
        <taxon>Bacteria</taxon>
        <taxon>Pseudomonadati</taxon>
        <taxon>Bacteroidota</taxon>
        <taxon>Flavobacteriia</taxon>
        <taxon>Flavobacteriales</taxon>
        <taxon>Flavobacteriaceae</taxon>
        <taxon>Myroides</taxon>
    </lineage>
</organism>
<sequence length="30" mass="3345">MGNMTQELICVYLTISHNVIDLIVVVKKAV</sequence>
<keyword evidence="2" id="KW-1185">Reference proteome</keyword>
<proteinExistence type="predicted"/>
<reference evidence="2" key="1">
    <citation type="submission" date="2016-10" db="EMBL/GenBank/DDBJ databases">
        <authorList>
            <person name="Varghese N."/>
            <person name="Submissions S."/>
        </authorList>
    </citation>
    <scope>NUCLEOTIDE SEQUENCE [LARGE SCALE GENOMIC DNA]</scope>
    <source>
        <strain evidence="2">DSM 23313</strain>
    </source>
</reference>
<dbReference type="STRING" id="702745.SAMN05421818_10439"/>
<dbReference type="AlphaFoldDB" id="A0A1G8CGD8"/>
<name>A0A1G8CGD8_9FLAO</name>
<accession>A0A1G8CGD8</accession>
<dbReference type="Proteomes" id="UP000243588">
    <property type="component" value="Unassembled WGS sequence"/>
</dbReference>